<dbReference type="AlphaFoldDB" id="A0A081BS25"/>
<dbReference type="InterPro" id="IPR005063">
    <property type="entry name" value="Transposase_27"/>
</dbReference>
<dbReference type="EMBL" id="DF820460">
    <property type="protein sequence ID" value="GAK54206.1"/>
    <property type="molecule type" value="Genomic_DNA"/>
</dbReference>
<protein>
    <submittedName>
        <fullName evidence="5">IS1 transposase</fullName>
    </submittedName>
</protein>
<evidence type="ECO:0000256" key="1">
    <source>
        <dbReference type="ARBA" id="ARBA00004091"/>
    </source>
</evidence>
<gene>
    <name evidence="5" type="ORF">U14_05485</name>
</gene>
<dbReference type="InterPro" id="IPR051354">
    <property type="entry name" value="Transposase_27_IS1"/>
</dbReference>
<evidence type="ECO:0000313" key="5">
    <source>
        <dbReference type="EMBL" id="GAK54206.1"/>
    </source>
</evidence>
<dbReference type="Proteomes" id="UP000030700">
    <property type="component" value="Unassembled WGS sequence"/>
</dbReference>
<organism evidence="5">
    <name type="scientific">Candidatus Moduliflexus flocculans</name>
    <dbReference type="NCBI Taxonomy" id="1499966"/>
    <lineage>
        <taxon>Bacteria</taxon>
        <taxon>Candidatus Moduliflexota</taxon>
        <taxon>Candidatus Moduliflexia</taxon>
        <taxon>Candidatus Moduliflexales</taxon>
        <taxon>Candidatus Moduliflexaceae</taxon>
    </lineage>
</organism>
<evidence type="ECO:0000256" key="4">
    <source>
        <dbReference type="ARBA" id="ARBA00023172"/>
    </source>
</evidence>
<comment type="similarity">
    <text evidence="2">Belongs to the transposase 27 family.</text>
</comment>
<evidence type="ECO:0000256" key="2">
    <source>
        <dbReference type="ARBA" id="ARBA00008841"/>
    </source>
</evidence>
<keyword evidence="6" id="KW-1185">Reference proteome</keyword>
<dbReference type="HOGENOM" id="CLU_076276_2_2_0"/>
<dbReference type="STRING" id="1499966.U14_05485"/>
<dbReference type="GO" id="GO:0006313">
    <property type="term" value="P:DNA transposition"/>
    <property type="evidence" value="ECO:0007669"/>
    <property type="project" value="InterPro"/>
</dbReference>
<dbReference type="Pfam" id="PF03400">
    <property type="entry name" value="DDE_Tnp_IS1"/>
    <property type="match status" value="1"/>
</dbReference>
<dbReference type="GO" id="GO:0003677">
    <property type="term" value="F:DNA binding"/>
    <property type="evidence" value="ECO:0007669"/>
    <property type="project" value="InterPro"/>
</dbReference>
<dbReference type="GO" id="GO:0004803">
    <property type="term" value="F:transposase activity"/>
    <property type="evidence" value="ECO:0007669"/>
    <property type="project" value="InterPro"/>
</dbReference>
<proteinExistence type="inferred from homology"/>
<keyword evidence="3" id="KW-0815">Transposition</keyword>
<reference evidence="5" key="1">
    <citation type="journal article" date="2015" name="PeerJ">
        <title>First genomic representation of candidate bacterial phylum KSB3 points to enhanced environmental sensing as a trigger of wastewater bulking.</title>
        <authorList>
            <person name="Sekiguchi Y."/>
            <person name="Ohashi A."/>
            <person name="Parks D.H."/>
            <person name="Yamauchi T."/>
            <person name="Tyson G.W."/>
            <person name="Hugenholtz P."/>
        </authorList>
    </citation>
    <scope>NUCLEOTIDE SEQUENCE [LARGE SCALE GENOMIC DNA]</scope>
</reference>
<dbReference type="PANTHER" id="PTHR33293:SF1">
    <property type="entry name" value="INSERTION ELEMENT IS1 1 PROTEIN INSB-RELATED"/>
    <property type="match status" value="1"/>
</dbReference>
<sequence>MGAKSHQRWTWYAIERDSGIILAHQHGKRTDAVCRQLMKKLQVFPIRSYYTDTWQSYAKYIPSSQHRIGKDNTWKIERTNLNFRTHLKRLHRKTICFSQDETIHDTVIGLYIERHYYKNFSYAKS</sequence>
<comment type="function">
    <text evidence="1">Absolutely required for transposition of IS1.</text>
</comment>
<keyword evidence="4" id="KW-0233">DNA recombination</keyword>
<dbReference type="PANTHER" id="PTHR33293">
    <property type="entry name" value="INSERTION ELEMENT IS1 1 PROTEIN INSB-RELATED"/>
    <property type="match status" value="1"/>
</dbReference>
<evidence type="ECO:0000313" key="6">
    <source>
        <dbReference type="Proteomes" id="UP000030700"/>
    </source>
</evidence>
<accession>A0A081BS25</accession>
<evidence type="ECO:0000256" key="3">
    <source>
        <dbReference type="ARBA" id="ARBA00022578"/>
    </source>
</evidence>
<name>A0A081BS25_9BACT</name>